<keyword evidence="2" id="KW-0732">Signal</keyword>
<dbReference type="RefSeq" id="WP_015250216.1">
    <property type="nucleotide sequence ID" value="NZ_JH621479.1"/>
</dbReference>
<proteinExistence type="predicted"/>
<reference evidence="3 4" key="1">
    <citation type="submission" date="2012-02" db="EMBL/GenBank/DDBJ databases">
        <title>Complete sequence of chromosome of Singulisphaera acidiphila DSM 18658.</title>
        <authorList>
            <consortium name="US DOE Joint Genome Institute (JGI-PGF)"/>
            <person name="Lucas S."/>
            <person name="Copeland A."/>
            <person name="Lapidus A."/>
            <person name="Glavina del Rio T."/>
            <person name="Dalin E."/>
            <person name="Tice H."/>
            <person name="Bruce D."/>
            <person name="Goodwin L."/>
            <person name="Pitluck S."/>
            <person name="Peters L."/>
            <person name="Ovchinnikova G."/>
            <person name="Chertkov O."/>
            <person name="Kyrpides N."/>
            <person name="Mavromatis K."/>
            <person name="Ivanova N."/>
            <person name="Brettin T."/>
            <person name="Detter J.C."/>
            <person name="Han C."/>
            <person name="Larimer F."/>
            <person name="Land M."/>
            <person name="Hauser L."/>
            <person name="Markowitz V."/>
            <person name="Cheng J.-F."/>
            <person name="Hugenholtz P."/>
            <person name="Woyke T."/>
            <person name="Wu D."/>
            <person name="Tindall B."/>
            <person name="Pomrenke H."/>
            <person name="Brambilla E."/>
            <person name="Klenk H.-P."/>
            <person name="Eisen J.A."/>
        </authorList>
    </citation>
    <scope>NUCLEOTIDE SEQUENCE [LARGE SCALE GENOMIC DNA]</scope>
    <source>
        <strain evidence="4">ATCC BAA-1392 / DSM 18658 / VKM B-2454 / MOB10</strain>
    </source>
</reference>
<feature type="region of interest" description="Disordered" evidence="1">
    <location>
        <begin position="618"/>
        <end position="648"/>
    </location>
</feature>
<dbReference type="Gene3D" id="2.120.10.30">
    <property type="entry name" value="TolB, C-terminal domain"/>
    <property type="match status" value="1"/>
</dbReference>
<evidence type="ECO:0000313" key="3">
    <source>
        <dbReference type="EMBL" id="AGA31144.1"/>
    </source>
</evidence>
<feature type="chain" id="PRO_5003941024" description="DUF3604 domain-containing protein" evidence="2">
    <location>
        <begin position="25"/>
        <end position="1002"/>
    </location>
</feature>
<name>L0DP42_SINAD</name>
<dbReference type="KEGG" id="saci:Sinac_7090"/>
<organism evidence="3 4">
    <name type="scientific">Singulisphaera acidiphila (strain ATCC BAA-1392 / DSM 18658 / VKM B-2454 / MOB10)</name>
    <dbReference type="NCBI Taxonomy" id="886293"/>
    <lineage>
        <taxon>Bacteria</taxon>
        <taxon>Pseudomonadati</taxon>
        <taxon>Planctomycetota</taxon>
        <taxon>Planctomycetia</taxon>
        <taxon>Isosphaerales</taxon>
        <taxon>Isosphaeraceae</taxon>
        <taxon>Singulisphaera</taxon>
    </lineage>
</organism>
<dbReference type="SUPFAM" id="SSF82171">
    <property type="entry name" value="DPP6 N-terminal domain-like"/>
    <property type="match status" value="1"/>
</dbReference>
<dbReference type="EMBL" id="CP003364">
    <property type="protein sequence ID" value="AGA31144.1"/>
    <property type="molecule type" value="Genomic_DNA"/>
</dbReference>
<dbReference type="eggNOG" id="COG4692">
    <property type="taxonomic scope" value="Bacteria"/>
</dbReference>
<keyword evidence="4" id="KW-1185">Reference proteome</keyword>
<dbReference type="InterPro" id="IPR036278">
    <property type="entry name" value="Sialidase_sf"/>
</dbReference>
<dbReference type="STRING" id="886293.Sinac_7090"/>
<evidence type="ECO:0000256" key="2">
    <source>
        <dbReference type="SAM" id="SignalP"/>
    </source>
</evidence>
<dbReference type="SUPFAM" id="SSF50939">
    <property type="entry name" value="Sialidases"/>
    <property type="match status" value="1"/>
</dbReference>
<dbReference type="AlphaFoldDB" id="L0DP42"/>
<protein>
    <recommendedName>
        <fullName evidence="5">DUF3604 domain-containing protein</fullName>
    </recommendedName>
</protein>
<sequence length="1002" mass="110643">MLIRRWLTLSLTLLGMLGVTAVWAQKEGASQTAPPRRLDPDVVSVRLLLGVGDRQRETWSGQAKVDQGEILGVEGYRFRKGDKVTGNDSWQAKSLLVRKVAAKKAGQNAAKKQVAAKKQRQTGPGTPGVNIAPNGVIVSLKAPSTATLTVETERGDFKVRLADLADGLAHPYLDGKAEARQVPDGVTLLDSVDQEDFPAASADANGAAWVAFVVHQARGPSDLESFRTRPKSFAESAPKGGGDQIRLLRFTAGKAGDPIDVTKPGLDVWRPAVAVDRNGKVVVVWSENKEGNWDLYRRIYAPENQSWSEPKRLTTDPGTDTDVVLATAPDGKVWMAWQAWIKGQAEILVAEVDGDNNSQPLNISNHPGNDWSPSLAFAKNGRCFVTFDSYRAGNYDVLLWSGTSEGGRLVSVAGSAKYEARPTLAVDPRGRAWVAYEERDANWGKDAENLVDGKGSTLYRSAAVRVRCVDGDRVLDAPDPLANAPEELRPMNSYPRISIDRDGRIWLAFRHRQESIWGTQAVMVVGALWVEHATSLAGKAWEPPQPLSRSDGLLDNRPALVAPSDGPLLAFYSSDGRLRREVELTPELGRKFWTHQGTPSGPDSAFNEDLQVAALSPLTKGGSVDPTPTDVVASQDETPAVHPDETANVSRMRDHRIQAGGKTYRLIRGDFHRHTELSMDGGSDGSLEDMWRYALDAASFDWMGNADHDNGGGKEYTWWLAQKTTDLYTGEKFTGMFTYERSNAYPHGHRNVMFVQRGIRTLPRLVDETGVVDEDTPMLYDYLKEHNGLCASHTSGTAMGTDWRDVNPEFEPMVEIFQGHRNSYEYLGAPRVARRPGEAIGGWKPLGMVWNALALQYKLGFQASSDHISTHISYAIAIAEDSTREAIFDAFKRRHCYGATDNILLDVRSGEHIMGDEFNADGPVRLKIKVQGTAPIARVDIIKDFRYAYSTEPQRAQVEFEWKDEEKRPPGLSWYYVRVLQTDGELAWGSPFWVHQGNTQAN</sequence>
<dbReference type="SUPFAM" id="SSF89550">
    <property type="entry name" value="PHP domain-like"/>
    <property type="match status" value="1"/>
</dbReference>
<feature type="signal peptide" evidence="2">
    <location>
        <begin position="1"/>
        <end position="24"/>
    </location>
</feature>
<dbReference type="Gene3D" id="3.20.20.140">
    <property type="entry name" value="Metal-dependent hydrolases"/>
    <property type="match status" value="1"/>
</dbReference>
<dbReference type="InterPro" id="IPR016195">
    <property type="entry name" value="Pol/histidinol_Pase-like"/>
</dbReference>
<dbReference type="Proteomes" id="UP000010798">
    <property type="component" value="Chromosome"/>
</dbReference>
<evidence type="ECO:0000313" key="4">
    <source>
        <dbReference type="Proteomes" id="UP000010798"/>
    </source>
</evidence>
<evidence type="ECO:0000256" key="1">
    <source>
        <dbReference type="SAM" id="MobiDB-lite"/>
    </source>
</evidence>
<accession>L0DP42</accession>
<gene>
    <name evidence="3" type="ordered locus">Sinac_7090</name>
</gene>
<dbReference type="HOGENOM" id="CLU_299329_0_0_0"/>
<dbReference type="InterPro" id="IPR011042">
    <property type="entry name" value="6-blade_b-propeller_TolB-like"/>
</dbReference>
<evidence type="ECO:0008006" key="5">
    <source>
        <dbReference type="Google" id="ProtNLM"/>
    </source>
</evidence>
<dbReference type="OrthoDB" id="543560at2"/>